<protein>
    <submittedName>
        <fullName evidence="1">Uncharacterized protein</fullName>
    </submittedName>
</protein>
<dbReference type="AlphaFoldDB" id="A0A084AXX5"/>
<name>A0A084AXX5_STACB</name>
<evidence type="ECO:0000313" key="2">
    <source>
        <dbReference type="Proteomes" id="UP000028045"/>
    </source>
</evidence>
<dbReference type="EMBL" id="KL648458">
    <property type="protein sequence ID" value="KEY70154.1"/>
    <property type="molecule type" value="Genomic_DNA"/>
</dbReference>
<gene>
    <name evidence="1" type="ORF">S7711_10705</name>
</gene>
<evidence type="ECO:0000313" key="1">
    <source>
        <dbReference type="EMBL" id="KEY70154.1"/>
    </source>
</evidence>
<organism evidence="1 2">
    <name type="scientific">Stachybotrys chartarum (strain CBS 109288 / IBT 7711)</name>
    <name type="common">Toxic black mold</name>
    <name type="synonym">Stilbospora chartarum</name>
    <dbReference type="NCBI Taxonomy" id="1280523"/>
    <lineage>
        <taxon>Eukaryota</taxon>
        <taxon>Fungi</taxon>
        <taxon>Dikarya</taxon>
        <taxon>Ascomycota</taxon>
        <taxon>Pezizomycotina</taxon>
        <taxon>Sordariomycetes</taxon>
        <taxon>Hypocreomycetidae</taxon>
        <taxon>Hypocreales</taxon>
        <taxon>Stachybotryaceae</taxon>
        <taxon>Stachybotrys</taxon>
    </lineage>
</organism>
<dbReference type="Proteomes" id="UP000028045">
    <property type="component" value="Unassembled WGS sequence"/>
</dbReference>
<proteinExistence type="predicted"/>
<accession>A0A084AXX5</accession>
<sequence>MSTDSSSSFCNVCTQSSTHIDATALRLDRIYLKKLRHLFEDYMWLESVVGPDHTAFLHEPKGHHTSILHGLIGRHDRLKWLLNRSRLWGPFGPETTMGAWWADMLAEMERATAARDALWQDIREKFEEEAQMTGERMSGPTWVRRGLEGREVAPNLPTICNSPASYESTNTNMATNPSTTPHAPHFHAVNATSRVLTNNLVRQLEHLCRDFAELEATIGHIDRMAGLYHRAVEARGKAVRDVVTESRAWGPFGPESTTGRWLHGVEADMRWWRGARDVMRGDARRFLRATAEGARRDRLPPLW</sequence>
<dbReference type="HOGENOM" id="CLU_918823_0_0_1"/>
<dbReference type="OrthoDB" id="10301086at2759"/>
<reference evidence="1 2" key="1">
    <citation type="journal article" date="2014" name="BMC Genomics">
        <title>Comparative genome sequencing reveals chemotype-specific gene clusters in the toxigenic black mold Stachybotrys.</title>
        <authorList>
            <person name="Semeiks J."/>
            <person name="Borek D."/>
            <person name="Otwinowski Z."/>
            <person name="Grishin N.V."/>
        </authorList>
    </citation>
    <scope>NUCLEOTIDE SEQUENCE [LARGE SCALE GENOMIC DNA]</scope>
    <source>
        <strain evidence="2">CBS 109288 / IBT 7711</strain>
    </source>
</reference>
<keyword evidence="2" id="KW-1185">Reference proteome</keyword>